<dbReference type="InterPro" id="IPR037923">
    <property type="entry name" value="HTH-like"/>
</dbReference>
<dbReference type="Pfam" id="PF12833">
    <property type="entry name" value="HTH_18"/>
    <property type="match status" value="1"/>
</dbReference>
<dbReference type="InterPro" id="IPR013096">
    <property type="entry name" value="Cupin_2"/>
</dbReference>
<dbReference type="Proteomes" id="UP000051922">
    <property type="component" value="Unassembled WGS sequence"/>
</dbReference>
<dbReference type="InterPro" id="IPR009057">
    <property type="entry name" value="Homeodomain-like_sf"/>
</dbReference>
<organism evidence="5 6">
    <name type="scientific">Lacticaseibacillus pantheris DSM 15945 = JCM 12539 = NBRC 106106</name>
    <dbReference type="NCBI Taxonomy" id="1423783"/>
    <lineage>
        <taxon>Bacteria</taxon>
        <taxon>Bacillati</taxon>
        <taxon>Bacillota</taxon>
        <taxon>Bacilli</taxon>
        <taxon>Lactobacillales</taxon>
        <taxon>Lactobacillaceae</taxon>
        <taxon>Lacticaseibacillus</taxon>
    </lineage>
</organism>
<reference evidence="5 6" key="1">
    <citation type="journal article" date="2015" name="Genome Announc.">
        <title>Expanding the biotechnology potential of lactobacilli through comparative genomics of 213 strains and associated genera.</title>
        <authorList>
            <person name="Sun Z."/>
            <person name="Harris H.M."/>
            <person name="McCann A."/>
            <person name="Guo C."/>
            <person name="Argimon S."/>
            <person name="Zhang W."/>
            <person name="Yang X."/>
            <person name="Jeffery I.B."/>
            <person name="Cooney J.C."/>
            <person name="Kagawa T.F."/>
            <person name="Liu W."/>
            <person name="Song Y."/>
            <person name="Salvetti E."/>
            <person name="Wrobel A."/>
            <person name="Rasinkangas P."/>
            <person name="Parkhill J."/>
            <person name="Rea M.C."/>
            <person name="O'Sullivan O."/>
            <person name="Ritari J."/>
            <person name="Douillard F.P."/>
            <person name="Paul Ross R."/>
            <person name="Yang R."/>
            <person name="Briner A.E."/>
            <person name="Felis G.E."/>
            <person name="de Vos W.M."/>
            <person name="Barrangou R."/>
            <person name="Klaenhammer T.R."/>
            <person name="Caufield P.W."/>
            <person name="Cui Y."/>
            <person name="Zhang H."/>
            <person name="O'Toole P.W."/>
        </authorList>
    </citation>
    <scope>NUCLEOTIDE SEQUENCE [LARGE SCALE GENOMIC DNA]</scope>
    <source>
        <strain evidence="5 6">DSM 15945</strain>
    </source>
</reference>
<keyword evidence="3" id="KW-0804">Transcription</keyword>
<dbReference type="SUPFAM" id="SSF51215">
    <property type="entry name" value="Regulatory protein AraC"/>
    <property type="match status" value="1"/>
</dbReference>
<proteinExistence type="predicted"/>
<dbReference type="SMART" id="SM00342">
    <property type="entry name" value="HTH_ARAC"/>
    <property type="match status" value="1"/>
</dbReference>
<evidence type="ECO:0000256" key="2">
    <source>
        <dbReference type="ARBA" id="ARBA00023125"/>
    </source>
</evidence>
<evidence type="ECO:0000256" key="1">
    <source>
        <dbReference type="ARBA" id="ARBA00023015"/>
    </source>
</evidence>
<dbReference type="PANTHER" id="PTHR43280:SF28">
    <property type="entry name" value="HTH-TYPE TRANSCRIPTIONAL ACTIVATOR RHAS"/>
    <property type="match status" value="1"/>
</dbReference>
<accession>A0A0R1UAN5</accession>
<dbReference type="SUPFAM" id="SSF46689">
    <property type="entry name" value="Homeodomain-like"/>
    <property type="match status" value="1"/>
</dbReference>
<dbReference type="AlphaFoldDB" id="A0A0R1UAN5"/>
<dbReference type="Gene3D" id="1.10.10.60">
    <property type="entry name" value="Homeodomain-like"/>
    <property type="match status" value="2"/>
</dbReference>
<sequence length="340" mass="38928">MNPGLLMRLQQLSSVEKKQLKSQSLNDDIPPAALDLAGMYRLNRPVFNDYFFNNRDVFVSKHNRFAPYPLHSHHFLEINYVLSGEIHEIVNGDPVTLKKDDLLLLDVGSSHSIAAPGKDDIMMNILFRDKNISINLLNQIQSKQSELYNFLINSVLKPQQASGQYLLFPKERGNDDVKLTVDRLIEEYYSHRSFADTIIQAYLNILIAKLVRNYRIPSAPTTPAQKLAIKTLQEIHSNYQDISLADIAKKYSYNANYLGNQFHKETGKTFSQALTSERLIHARELVSSTQLPINDIMRAVGISNSSFFYHKYKEQYGCLPREDRASSYHQLTSILSDELD</sequence>
<dbReference type="Gene3D" id="2.60.120.10">
    <property type="entry name" value="Jelly Rolls"/>
    <property type="match status" value="1"/>
</dbReference>
<feature type="domain" description="HTH araC/xylS-type" evidence="4">
    <location>
        <begin position="229"/>
        <end position="326"/>
    </location>
</feature>
<dbReference type="PATRIC" id="fig|1423783.4.peg.2194"/>
<evidence type="ECO:0000256" key="3">
    <source>
        <dbReference type="ARBA" id="ARBA00023163"/>
    </source>
</evidence>
<name>A0A0R1UAN5_9LACO</name>
<dbReference type="STRING" id="1423783.FC50_GL002141"/>
<evidence type="ECO:0000313" key="6">
    <source>
        <dbReference type="Proteomes" id="UP000051922"/>
    </source>
</evidence>
<dbReference type="InterPro" id="IPR018060">
    <property type="entry name" value="HTH_AraC"/>
</dbReference>
<keyword evidence="1" id="KW-0805">Transcription regulation</keyword>
<dbReference type="RefSeq" id="WP_056956219.1">
    <property type="nucleotide sequence ID" value="NZ_BCVS01000034.1"/>
</dbReference>
<protein>
    <submittedName>
        <fullName evidence="5">AraC family transcriptional regulator</fullName>
    </submittedName>
</protein>
<keyword evidence="2" id="KW-0238">DNA-binding</keyword>
<evidence type="ECO:0000313" key="5">
    <source>
        <dbReference type="EMBL" id="KRL87858.1"/>
    </source>
</evidence>
<comment type="caution">
    <text evidence="5">The sequence shown here is derived from an EMBL/GenBank/DDBJ whole genome shotgun (WGS) entry which is preliminary data.</text>
</comment>
<dbReference type="InterPro" id="IPR014710">
    <property type="entry name" value="RmlC-like_jellyroll"/>
</dbReference>
<evidence type="ECO:0000259" key="4">
    <source>
        <dbReference type="PROSITE" id="PS01124"/>
    </source>
</evidence>
<dbReference type="GO" id="GO:0043565">
    <property type="term" value="F:sequence-specific DNA binding"/>
    <property type="evidence" value="ECO:0007669"/>
    <property type="project" value="InterPro"/>
</dbReference>
<keyword evidence="6" id="KW-1185">Reference proteome</keyword>
<dbReference type="EMBL" id="AZFJ01000015">
    <property type="protein sequence ID" value="KRL87858.1"/>
    <property type="molecule type" value="Genomic_DNA"/>
</dbReference>
<gene>
    <name evidence="5" type="ORF">FC50_GL002141</name>
</gene>
<dbReference type="Pfam" id="PF07883">
    <property type="entry name" value="Cupin_2"/>
    <property type="match status" value="1"/>
</dbReference>
<dbReference type="PANTHER" id="PTHR43280">
    <property type="entry name" value="ARAC-FAMILY TRANSCRIPTIONAL REGULATOR"/>
    <property type="match status" value="1"/>
</dbReference>
<dbReference type="PROSITE" id="PS01124">
    <property type="entry name" value="HTH_ARAC_FAMILY_2"/>
    <property type="match status" value="1"/>
</dbReference>
<dbReference type="GO" id="GO:0003700">
    <property type="term" value="F:DNA-binding transcription factor activity"/>
    <property type="evidence" value="ECO:0007669"/>
    <property type="project" value="InterPro"/>
</dbReference>
<dbReference type="OrthoDB" id="9816335at2"/>